<keyword evidence="7 10" id="KW-0472">Membrane</keyword>
<dbReference type="Pfam" id="PF12796">
    <property type="entry name" value="Ank_2"/>
    <property type="match status" value="1"/>
</dbReference>
<comment type="subcellular location">
    <subcellularLocation>
        <location evidence="1">Membrane</location>
        <topology evidence="1">Multi-pass membrane protein</topology>
    </subcellularLocation>
</comment>
<dbReference type="GO" id="GO:0006096">
    <property type="term" value="P:glycolytic process"/>
    <property type="evidence" value="ECO:0007669"/>
    <property type="project" value="InterPro"/>
</dbReference>
<dbReference type="InterPro" id="IPR018247">
    <property type="entry name" value="EF_Hand_1_Ca_BS"/>
</dbReference>
<feature type="repeat" description="ANK" evidence="8">
    <location>
        <begin position="648"/>
        <end position="680"/>
    </location>
</feature>
<dbReference type="Gene3D" id="3.30.420.40">
    <property type="match status" value="1"/>
</dbReference>
<feature type="transmembrane region" description="Helical" evidence="10">
    <location>
        <begin position="1214"/>
        <end position="1233"/>
    </location>
</feature>
<evidence type="ECO:0000256" key="8">
    <source>
        <dbReference type="PROSITE-ProRule" id="PRU00023"/>
    </source>
</evidence>
<evidence type="ECO:0000256" key="3">
    <source>
        <dbReference type="ARBA" id="ARBA00022692"/>
    </source>
</evidence>
<dbReference type="InterPro" id="IPR043129">
    <property type="entry name" value="ATPase_NBD"/>
</dbReference>
<keyword evidence="5" id="KW-0106">Calcium</keyword>
<dbReference type="SMART" id="SM00248">
    <property type="entry name" value="ANK"/>
    <property type="match status" value="3"/>
</dbReference>
<sequence>MPVPWPENPTTIHRPQDRGITVQQLRDLKLFLQRLCKTGQLKKDGWAVDWHRLNMYHISELVLVPVITHLHAKCKLEGHPRRSWVELVASGPQPPEILVSHSWAGRFRDFMAVVDNILLDRGWSSSTRIWVCTFANSQFGENFGPTLEESPFFHAISLAEGTVLVVDRDAHSLTRIWCGLELHFTEKLRKDLQVYTPSGRIGSTRVTSGPLVEAIAGWDVTTCEASQPSDRRQILNYLANPAGEKDGLLKDDKGNLVFEDGWRKVLEDDHHQPWWTPLSCHGQAKTRTRADGKPEYKHEAELFKQHADAFSNLNQLVRDKVKIAASATETIRSGPCTIEPTEQRGVLLGHVRAFFKSLRLEIQDGTHLDWGTVTTRTVVHEILEKRYSDTSYAETVNAGPTCGKYVIEHMWNGRFSDLEAGIEWFAEARQLSDISAIWLDVLCLRYPERAYQVEAQQQGSGFRRNRDSDGRAFLWPGHGVEINRAWFMHALHVTRTSAKSIDFVSSMGAVACSVAFPDGSWALGSFDVTIANQLLHLDASQSKADRRRDLDYIIGVLSSAKGGFNRFHQRLRRIAAGPVLRDAAARGGPEDLAQIQQVCASSGLVINSCSLGGSLGEMATHVAAAGGHVEILEALLNLAADPNAEDQINETPLHYAAFSGHLDCVKLLLSRSANIYAESAFGETPLDVAADNVAEFSGVETGRICTLLEIWGQGDFSLRGLAGLAAASATAALLAKGDAEQRNWRVARCDVTEARLFDDIAVNSVDTDVVEEAYLNCRKRNGGNYVGAKLEPQPLSDGTKLVLSADCGGTTTRLMLYEVDWSDPVPKQQKVFANLNIQALFQKAPGKLVREEKYPNIAFKSLQDIIRTFLFTDCALPEGSYPTVRAFDLKPQADTSGLGSQVAVLAVAGVVLNNVFSIGGDIYDSSGEDAKHLPLPFLPPTNKVFDMFFFWELYDTLAKRTLRQDVPLVAVRNMSCKLMIIFDEPDPQDVRRALLTEGHPTLRLTTIERIFMTLDDDRSCRLAQVWFWFILLVTVANLVRMVKPHYVQGICDMADLGDCTNSFQVMCLLVFSFDYLVRLACAPFVRLELLSPQQMEYFNLDDFGRRPFTRKSRVMEFVKKSDNLVDLVAIMPYWVNILVGQFLPSSSFLRIIRLARLFRIAKSARYLDMLQDLVEKHRHLGPCSGMVAILFVLIQLVALIAGCLLQEFEENNGEIAFDSVLSAWYWIFCRLIAMKDTPYHKGKVATDGGIAILAITLTLKGVLWIVPIARIKQIFESEYSAVVKGSNLEKKVVSDLLSQISDSDKDHLVSAAHGSTNARLEAKPLRCHAMCMDTLVSSSTSRPHRLDALLGREDGLLYFSETGIIRSPTASWVLRSVSSLESAYARLQMLLTPTKFKAWDDKFQIGYLPATETTNEAGFDFKDGQMEIGLEVAKHYGMVKHSSRQKAATGLQWQSSAAASCTVKGMVVVKPELTPTLVAVLRLRINSVADDDVRWAADRGHVTLCVCCHDKHGGAQTTDANVQYTFDGVEEEDEFWENAESIGRGTKCAAALGLTYFCCRYDRYLKKAKLDMPATSAGLKAISDPNWEVWRYPARTVTDAKLLTAVMPPGGTIVHNNCMVFSCIGSVNADMASGDLDGDDTMFSFWKKLIDLLRVTKDHVEAVQAAAVEANLLTEFTKPETLFESTTSLERSLELLRYTCTTSTMPIRGMAAILSERFVTRALEAGGGPSEEFDDAILANFLAHNESRLTHAAMNAPKKISILDLLKKCRKFAKEKNVHKGIARISDTIADQMRLNAGELRDLVSPDVCGGIWFPRGRAMRRFFDRPREQPYAGRMKKRSPLAEIAAGLQHHLKYRLKHPSKWYQVSPEEFRAAVNVILEAGRVQANIPLPIHHTEIKDIPEFVVETSSEQLADVSVKVSMRWEPDQSMTDHDEALPFGKLALAVVSVDPPAPIKEVTWEVPCDFFRPERKTVSWTTHSQALCKFAVSWMGRYVEDKQAKKKDADDDEHGTLEHLYGEFQAKVLFLLNQQSITLQRQRKKLSFAIHVLGVAVFFHVKLKEMVELINDFVAQGYGMLTLGNTEDINGLQAWDNASWWPTLRQHGEFGPRGAGSDELKLELLKYLKIKFSNAGNRISTERVVSGTGICNIYEFLAYKHPHDVDEEVHEAHNERPKDAGIIAMNASLGCLRLAVVVPMKPGSLCEKTMKIFADVPGLSSGAYGAQCATFALYVQPFGGIYITGGVTKKMRDWLLKEGSFMKAYYDKGRLTPVLNRVPLMIVEGDPLSQMDPNPYPVSFRGRYVRDATYRVFLSRGTLSSVLLNLGCFRGVVRLNWDDLGKLASKHLRGLFDTLDFNHDGLLFVSELEGLFEMPGPESMDLDAQNHEREWVRNDILRAVQGNMRNGSHQKAIEKFYLETEIGPDQTVGAGDKAGKHRLDLARQLLQELDSNRDGHLDFEEFLKGYAKLPTKMISESPFLHREREEQKEPKMDRTQLVSPPDRGNDVDSQAALAKELQKYQSRSRREKIDPFKVQMTVNVAAVDDDGAGHHEEMLTMLTFLSLVIMPTT</sequence>
<dbReference type="InterPro" id="IPR011992">
    <property type="entry name" value="EF-hand-dom_pair"/>
</dbReference>
<dbReference type="Pfam" id="PF02685">
    <property type="entry name" value="Glucokinase"/>
    <property type="match status" value="1"/>
</dbReference>
<dbReference type="Proteomes" id="UP000186817">
    <property type="component" value="Unassembled WGS sequence"/>
</dbReference>
<dbReference type="GO" id="GO:0005536">
    <property type="term" value="F:D-glucose binding"/>
    <property type="evidence" value="ECO:0007669"/>
    <property type="project" value="InterPro"/>
</dbReference>
<dbReference type="InterPro" id="IPR002048">
    <property type="entry name" value="EF_hand_dom"/>
</dbReference>
<dbReference type="PANTHER" id="PTHR47363:SF1">
    <property type="entry name" value="GLUCOKINASE"/>
    <property type="match status" value="1"/>
</dbReference>
<dbReference type="GO" id="GO:0005524">
    <property type="term" value="F:ATP binding"/>
    <property type="evidence" value="ECO:0007669"/>
    <property type="project" value="InterPro"/>
</dbReference>
<dbReference type="SUPFAM" id="SSF81324">
    <property type="entry name" value="Voltage-gated potassium channels"/>
    <property type="match status" value="1"/>
</dbReference>
<dbReference type="PROSITE" id="PS50222">
    <property type="entry name" value="EF_HAND_2"/>
    <property type="match status" value="2"/>
</dbReference>
<dbReference type="Gene3D" id="1.25.40.20">
    <property type="entry name" value="Ankyrin repeat-containing domain"/>
    <property type="match status" value="1"/>
</dbReference>
<dbReference type="PROSITE" id="PS50088">
    <property type="entry name" value="ANK_REPEAT"/>
    <property type="match status" value="2"/>
</dbReference>
<evidence type="ECO:0000256" key="1">
    <source>
        <dbReference type="ARBA" id="ARBA00004141"/>
    </source>
</evidence>
<keyword evidence="3 10" id="KW-0812">Transmembrane</keyword>
<evidence type="ECO:0000313" key="13">
    <source>
        <dbReference type="Proteomes" id="UP000186817"/>
    </source>
</evidence>
<evidence type="ECO:0000256" key="10">
    <source>
        <dbReference type="SAM" id="Phobius"/>
    </source>
</evidence>
<feature type="region of interest" description="Disordered" evidence="9">
    <location>
        <begin position="2476"/>
        <end position="2502"/>
    </location>
</feature>
<dbReference type="EMBL" id="LSRX01000322">
    <property type="protein sequence ID" value="OLQ00611.1"/>
    <property type="molecule type" value="Genomic_DNA"/>
</dbReference>
<keyword evidence="2" id="KW-0808">Transferase</keyword>
<evidence type="ECO:0000256" key="2">
    <source>
        <dbReference type="ARBA" id="ARBA00022679"/>
    </source>
</evidence>
<keyword evidence="13" id="KW-1185">Reference proteome</keyword>
<dbReference type="SMART" id="SM00054">
    <property type="entry name" value="EFh"/>
    <property type="match status" value="2"/>
</dbReference>
<dbReference type="GO" id="GO:0005216">
    <property type="term" value="F:monoatomic ion channel activity"/>
    <property type="evidence" value="ECO:0007669"/>
    <property type="project" value="InterPro"/>
</dbReference>
<dbReference type="InterPro" id="IPR002110">
    <property type="entry name" value="Ankyrin_rpt"/>
</dbReference>
<dbReference type="GO" id="GO:0004340">
    <property type="term" value="F:glucokinase activity"/>
    <property type="evidence" value="ECO:0007669"/>
    <property type="project" value="InterPro"/>
</dbReference>
<dbReference type="GO" id="GO:0005509">
    <property type="term" value="F:calcium ion binding"/>
    <property type="evidence" value="ECO:0007669"/>
    <property type="project" value="InterPro"/>
</dbReference>
<comment type="caution">
    <text evidence="12">The sequence shown here is derived from an EMBL/GenBank/DDBJ whole genome shotgun (WGS) entry which is preliminary data.</text>
</comment>
<protein>
    <submittedName>
        <fullName evidence="12">Glucokinase</fullName>
    </submittedName>
</protein>
<dbReference type="Gene3D" id="1.10.238.10">
    <property type="entry name" value="EF-hand"/>
    <property type="match status" value="1"/>
</dbReference>
<feature type="transmembrane region" description="Helical" evidence="10">
    <location>
        <begin position="1245"/>
        <end position="1266"/>
    </location>
</feature>
<reference evidence="12 13" key="1">
    <citation type="submission" date="2016-02" db="EMBL/GenBank/DDBJ databases">
        <title>Genome analysis of coral dinoflagellate symbionts highlights evolutionary adaptations to a symbiotic lifestyle.</title>
        <authorList>
            <person name="Aranda M."/>
            <person name="Li Y."/>
            <person name="Liew Y.J."/>
            <person name="Baumgarten S."/>
            <person name="Simakov O."/>
            <person name="Wilson M."/>
            <person name="Piel J."/>
            <person name="Ashoor H."/>
            <person name="Bougouffa S."/>
            <person name="Bajic V.B."/>
            <person name="Ryu T."/>
            <person name="Ravasi T."/>
            <person name="Bayer T."/>
            <person name="Micklem G."/>
            <person name="Kim H."/>
            <person name="Bhak J."/>
            <person name="Lajeunesse T.C."/>
            <person name="Voolstra C.R."/>
        </authorList>
    </citation>
    <scope>NUCLEOTIDE SEQUENCE [LARGE SCALE GENOMIC DNA]</scope>
    <source>
        <strain evidence="12 13">CCMP2467</strain>
    </source>
</reference>
<dbReference type="InterPro" id="IPR036770">
    <property type="entry name" value="Ankyrin_rpt-contain_sf"/>
</dbReference>
<evidence type="ECO:0000256" key="9">
    <source>
        <dbReference type="SAM" id="MobiDB-lite"/>
    </source>
</evidence>
<keyword evidence="6 10" id="KW-1133">Transmembrane helix</keyword>
<evidence type="ECO:0000256" key="5">
    <source>
        <dbReference type="ARBA" id="ARBA00022837"/>
    </source>
</evidence>
<dbReference type="InterPro" id="IPR005821">
    <property type="entry name" value="Ion_trans_dom"/>
</dbReference>
<feature type="domain" description="EF-hand" evidence="11">
    <location>
        <begin position="2338"/>
        <end position="2373"/>
    </location>
</feature>
<dbReference type="Gene3D" id="3.40.367.20">
    <property type="match status" value="1"/>
</dbReference>
<evidence type="ECO:0000256" key="4">
    <source>
        <dbReference type="ARBA" id="ARBA00022777"/>
    </source>
</evidence>
<feature type="transmembrane region" description="Helical" evidence="10">
    <location>
        <begin position="1133"/>
        <end position="1152"/>
    </location>
</feature>
<accession>A0A1Q9DZL4</accession>
<evidence type="ECO:0000259" key="11">
    <source>
        <dbReference type="PROSITE" id="PS50222"/>
    </source>
</evidence>
<dbReference type="PROSITE" id="PS50297">
    <property type="entry name" value="ANK_REP_REGION"/>
    <property type="match status" value="2"/>
</dbReference>
<feature type="transmembrane region" description="Helical" evidence="10">
    <location>
        <begin position="1025"/>
        <end position="1042"/>
    </location>
</feature>
<feature type="repeat" description="ANK" evidence="8">
    <location>
        <begin position="615"/>
        <end position="647"/>
    </location>
</feature>
<evidence type="ECO:0000256" key="6">
    <source>
        <dbReference type="ARBA" id="ARBA00022989"/>
    </source>
</evidence>
<dbReference type="Gene3D" id="1.10.287.70">
    <property type="match status" value="1"/>
</dbReference>
<organism evidence="12 13">
    <name type="scientific">Symbiodinium microadriaticum</name>
    <name type="common">Dinoflagellate</name>
    <name type="synonym">Zooxanthella microadriatica</name>
    <dbReference type="NCBI Taxonomy" id="2951"/>
    <lineage>
        <taxon>Eukaryota</taxon>
        <taxon>Sar</taxon>
        <taxon>Alveolata</taxon>
        <taxon>Dinophyceae</taxon>
        <taxon>Suessiales</taxon>
        <taxon>Symbiodiniaceae</taxon>
        <taxon>Symbiodinium</taxon>
    </lineage>
</organism>
<dbReference type="Pfam" id="PF00520">
    <property type="entry name" value="Ion_trans"/>
    <property type="match status" value="1"/>
</dbReference>
<evidence type="ECO:0000313" key="12">
    <source>
        <dbReference type="EMBL" id="OLQ00611.1"/>
    </source>
</evidence>
<feature type="transmembrane region" description="Helical" evidence="10">
    <location>
        <begin position="1063"/>
        <end position="1085"/>
    </location>
</feature>
<gene>
    <name evidence="12" type="primary">glk</name>
    <name evidence="12" type="ORF">AK812_SmicGene16714</name>
</gene>
<dbReference type="GO" id="GO:0016020">
    <property type="term" value="C:membrane"/>
    <property type="evidence" value="ECO:0007669"/>
    <property type="project" value="UniProtKB-SubCell"/>
</dbReference>
<feature type="compositionally biased region" description="Basic and acidic residues" evidence="9">
    <location>
        <begin position="2476"/>
        <end position="2489"/>
    </location>
</feature>
<evidence type="ECO:0000256" key="7">
    <source>
        <dbReference type="ARBA" id="ARBA00023136"/>
    </source>
</evidence>
<keyword evidence="8" id="KW-0040">ANK repeat</keyword>
<dbReference type="PROSITE" id="PS00018">
    <property type="entry name" value="EF_HAND_1"/>
    <property type="match status" value="1"/>
</dbReference>
<name>A0A1Q9DZL4_SYMMI</name>
<feature type="transmembrane region" description="Helical" evidence="10">
    <location>
        <begin position="1186"/>
        <end position="1208"/>
    </location>
</feature>
<dbReference type="SUPFAM" id="SSF47473">
    <property type="entry name" value="EF-hand"/>
    <property type="match status" value="1"/>
</dbReference>
<proteinExistence type="predicted"/>
<keyword evidence="4 12" id="KW-0418">Kinase</keyword>
<dbReference type="InterPro" id="IPR003836">
    <property type="entry name" value="Glucokinase"/>
</dbReference>
<feature type="domain" description="EF-hand" evidence="11">
    <location>
        <begin position="2432"/>
        <end position="2467"/>
    </location>
</feature>
<dbReference type="OrthoDB" id="2093799at2759"/>
<dbReference type="SUPFAM" id="SSF48403">
    <property type="entry name" value="Ankyrin repeat"/>
    <property type="match status" value="1"/>
</dbReference>
<dbReference type="SUPFAM" id="SSF53067">
    <property type="entry name" value="Actin-like ATPase domain"/>
    <property type="match status" value="1"/>
</dbReference>
<dbReference type="PANTHER" id="PTHR47363">
    <property type="entry name" value="GLUCOKINASE"/>
    <property type="match status" value="1"/>
</dbReference>